<dbReference type="EMBL" id="UGJB01000004">
    <property type="protein sequence ID" value="STQ13542.1"/>
    <property type="molecule type" value="Genomic_DNA"/>
</dbReference>
<sequence>MTGIASTVGLAQGLALTGMRYNGGPVNAGGLYQVGERGKPEIYQASTGKQYMIPGDNGKVISNKDMQGGGGINVVLNVQNYNGSSIDAQASSDGNGGVTVDLIVADLNNGGPISNAINQQHER</sequence>
<proteinExistence type="predicted"/>
<name>A0A377M5C6_ENTCL</name>
<gene>
    <name evidence="1" type="ORF">NCTC10005_06367</name>
</gene>
<evidence type="ECO:0000313" key="1">
    <source>
        <dbReference type="EMBL" id="STQ13542.1"/>
    </source>
</evidence>
<dbReference type="Proteomes" id="UP000255106">
    <property type="component" value="Unassembled WGS sequence"/>
</dbReference>
<accession>A0A377M5C6</accession>
<organism evidence="1 2">
    <name type="scientific">Enterobacter cloacae</name>
    <dbReference type="NCBI Taxonomy" id="550"/>
    <lineage>
        <taxon>Bacteria</taxon>
        <taxon>Pseudomonadati</taxon>
        <taxon>Pseudomonadota</taxon>
        <taxon>Gammaproteobacteria</taxon>
        <taxon>Enterobacterales</taxon>
        <taxon>Enterobacteriaceae</taxon>
        <taxon>Enterobacter</taxon>
        <taxon>Enterobacter cloacae complex</taxon>
    </lineage>
</organism>
<reference evidence="1 2" key="1">
    <citation type="submission" date="2018-06" db="EMBL/GenBank/DDBJ databases">
        <authorList>
            <consortium name="Pathogen Informatics"/>
            <person name="Doyle S."/>
        </authorList>
    </citation>
    <scope>NUCLEOTIDE SEQUENCE [LARGE SCALE GENOMIC DNA]</scope>
    <source>
        <strain evidence="1 2">NCTC10005</strain>
    </source>
</reference>
<protein>
    <submittedName>
        <fullName evidence="1">Phage tape measure protein</fullName>
    </submittedName>
</protein>
<evidence type="ECO:0000313" key="2">
    <source>
        <dbReference type="Proteomes" id="UP000255106"/>
    </source>
</evidence>
<dbReference type="AlphaFoldDB" id="A0A377M5C6"/>